<gene>
    <name evidence="7" type="ORF">LNINA_LOCUS4141</name>
</gene>
<keyword evidence="3" id="KW-0256">Endoplasmic reticulum</keyword>
<dbReference type="InterPro" id="IPR036322">
    <property type="entry name" value="WD40_repeat_dom_sf"/>
</dbReference>
<evidence type="ECO:0000256" key="4">
    <source>
        <dbReference type="ARBA" id="ARBA00022927"/>
    </source>
</evidence>
<evidence type="ECO:0000313" key="7">
    <source>
        <dbReference type="EMBL" id="CAK1544389.1"/>
    </source>
</evidence>
<reference evidence="7 8" key="1">
    <citation type="submission" date="2023-11" db="EMBL/GenBank/DDBJ databases">
        <authorList>
            <person name="Okamura Y."/>
        </authorList>
    </citation>
    <scope>NUCLEOTIDE SEQUENCE [LARGE SCALE GENOMIC DNA]</scope>
</reference>
<name>A0AAV1J4H9_9NEOP</name>
<feature type="domain" description="Neuroblastoma-amplified sequence N-terminal" evidence="6">
    <location>
        <begin position="64"/>
        <end position="340"/>
    </location>
</feature>
<protein>
    <recommendedName>
        <fullName evidence="9">Neuroblastoma-amplified sequence</fullName>
    </recommendedName>
</protein>
<evidence type="ECO:0000256" key="1">
    <source>
        <dbReference type="ARBA" id="ARBA00004240"/>
    </source>
</evidence>
<dbReference type="InterPro" id="IPR029145">
    <property type="entry name" value="NBAS_N"/>
</dbReference>
<dbReference type="GO" id="GO:0015031">
    <property type="term" value="P:protein transport"/>
    <property type="evidence" value="ECO:0007669"/>
    <property type="project" value="UniProtKB-KW"/>
</dbReference>
<keyword evidence="4" id="KW-0653">Protein transport</keyword>
<accession>A0AAV1J4H9</accession>
<keyword evidence="2" id="KW-0813">Transport</keyword>
<comment type="caution">
    <text evidence="7">The sequence shown here is derived from an EMBL/GenBank/DDBJ whole genome shotgun (WGS) entry which is preliminary data.</text>
</comment>
<evidence type="ECO:0000259" key="6">
    <source>
        <dbReference type="Pfam" id="PF15492"/>
    </source>
</evidence>
<evidence type="ECO:0008006" key="9">
    <source>
        <dbReference type="Google" id="ProtNLM"/>
    </source>
</evidence>
<proteinExistence type="predicted"/>
<feature type="domain" description="Sec39" evidence="5">
    <location>
        <begin position="650"/>
        <end position="853"/>
    </location>
</feature>
<comment type="subcellular location">
    <subcellularLocation>
        <location evidence="1">Endoplasmic reticulum</location>
    </subcellularLocation>
</comment>
<evidence type="ECO:0000256" key="3">
    <source>
        <dbReference type="ARBA" id="ARBA00022824"/>
    </source>
</evidence>
<dbReference type="GO" id="GO:0006890">
    <property type="term" value="P:retrograde vesicle-mediated transport, Golgi to endoplasmic reticulum"/>
    <property type="evidence" value="ECO:0007669"/>
    <property type="project" value="InterPro"/>
</dbReference>
<dbReference type="PANTHER" id="PTHR15922">
    <property type="entry name" value="NEUROBLASTOMA-AMPLIFIED SEQUENCE"/>
    <property type="match status" value="1"/>
</dbReference>
<dbReference type="Pfam" id="PF15492">
    <property type="entry name" value="Nbas_N"/>
    <property type="match status" value="1"/>
</dbReference>
<evidence type="ECO:0000256" key="2">
    <source>
        <dbReference type="ARBA" id="ARBA00022448"/>
    </source>
</evidence>
<sequence length="2194" mass="249429">MAKKSILHELYVFSEWKPEPEYIQKPDYIVPDNLTALWRWLKFFGPKKSLIDSVHVHTEKKQKWHIALGDEGKVVAVLTENILEIRTKRSDYATIAARTTVSRDPYSQWRKVVWSPDCSFLVIAYGNGIVSFFDLTASNLFNIPIDCSRPGGLECTDNTHAVSEIIFMPLRVKDTKWNWEVLVITYDGKLRCFIVSQTEGFKLHHTFLFPGGVSAAAYCVPHSILYIAGVPQVDYKKDASSPLSCGLSAWRILNDEPYYKLSVVSDELHAKVANERYKLYIPWVYSKNMNIVVQMMPSPDSSKLVCIHCNGDISIWKLPILKREYQHKLIEQSGYALQNPLHKNHDTKDQMLYYPADVNWWSNQEVIVSRFSGAVSVCSIEDMMNILGKQPEFFQGTPQVRCAHDGAFVALECETNVLPPNKTSPEDSMMVAKADADEENSMLEVTKEIMKSVLYAITDMEAFQPKPKKITIVSRVYRLLGVKSTTPNELFSRKIESGKYTEALTLADTFDLDSDLVYQQQWRKNPVSTDAIQKFLSKITKKIWVVHQCVDRLPESLSAARDLLDFGLKLTCAEILDEINKDLPEDEWKYPDDIDLEDLNGYTSELLRCRHVMIFYKERLNLYEAILKCEKSTYIKDEYHRLRSNSVVHSAMEIAKEGRIEALTCLWPYIKSLNMQLEVLNRIPESANPIEFQHLLPTKEPRIWFEKKSPIKIKPSEHENDWCKREVFRSIWSSNWSEDTTPDTESSLSDSDISSWYERRAREIENRSGLVSHALMLISIATVGGGVKGLDTILFNLLTLDTLLYDLNVENVTLADLEQIDVIGICKLLTKLSTTETFVADLRSYVCPFLKRHEVFVQQEGLAVTNLITFLETLSTDDLTLTLEVFKAKREFSLDMLTTVELAERCVLAHAHTHQLHMACDLLHCMLKETDGTISNTCLLRRVSELEKIVAGCTKLTWRGVAVAPRDLRDVLAHQDQCVRLLTRLARSHQVDPLTTEKAKHREWNNILKDMLDLQTTIFGCVTREKCYEIYASALLTSGDPDSIRFSAEVLTCTPLMQFGSHMINYEQTVKLVLNAAREYFNSASSLIDPELQLATLCLKLIERGNTEVEQEIDLIEALPTLNAFRIKLLPIQVRLCEDRMKLIEDCLSAEPSAFLASEKLLQIAQMLRVAGDDEEAREGMVLTRICEHAMRADAAGGQTAVSGARRLAALRWAGAAHVLASVARAAPAHTAAHLRRDLLAAALTFCPPQDLEQVLSSRLNLEYESLKPKSVQVESNYYSYRWPSTDDEFSDAVGTPASEKKDFMTPVQEKKPLLNYLVDTIQNKFASGDKSSEIESETVQRKVHCQEFYSTLYSNLEVSPSFYRYDRFSTETQLDAHDSPHSRLKFYYIQNCLGDVAMPISDNEGEVVQKCADDILYKDTALSVACLLRSTQDYARYKQHLQTLYTECAVSAALYVILLKCNSPDLRDNVYLARPRDMAIATLKENNANEEQMSIIRECIKKLSAMGEVNQLRALGVSVNALMFNADEDYRREVIYRLAKSNSEDHARLACSLAMKYGLDLLDVWLHHVASDSTLSHIAPDAIEDIARRPNAHSRIREVLWPEIDGNNYVALINFFTLLKRVDEKAIVFGLTATEHIKLLKKAKAASQDLDYKLLLQQPSEEEFTTHILSIIKPENVGLLTKFLRTLPPTFKIPITVSVLYTKWLTKYFFDVPAANVTNKKWMQQYRECVSYFNKLSKYDIVTFIENICFSRDAVQRVPGATRSLMIMQAVDYCQQEHESEVKKNKTSQPWALVGQELMLFARFLDNYHSSTLQAIRASSGIASTEIWPELEMSHGDGVLSVLSRLVCYSSLKASSLDSLLQCLNLKLDVHKLFKYAAENFINNLQDTEILATRMTQYYKEGVKFPEDLLDNVLQKASEYGLPPHKQLGLLSLSQKSRFQDASDLLKVAASTIDLFRTVWPDNEHTESLTEDTVLTAEGRETVFEKFLRASDTWQKKKALADVINCWPVTYNEAGRSLHCMYIQTLLQQVSEYKENLVLIKLLLTRPILNEMELGLIIQDVGDSSVTSAMWVLLLSKSENYVSLLCDLINSHQEALINQEIEEDLIKEVLDHGLFVTLVTTPLYTSMIMFILSGESPLNDNSACSYTVEGAIEELVQANYIAEAGHLQLISKSIPTPLRGFTQTVMFCKNILQ</sequence>
<evidence type="ECO:0000259" key="5">
    <source>
        <dbReference type="Pfam" id="PF08314"/>
    </source>
</evidence>
<dbReference type="EMBL" id="CAVLEF010000005">
    <property type="protein sequence ID" value="CAK1544389.1"/>
    <property type="molecule type" value="Genomic_DNA"/>
</dbReference>
<dbReference type="PANTHER" id="PTHR15922:SF2">
    <property type="entry name" value="NBAS SUBUNIT OF NRZ TETHERING COMPLEX"/>
    <property type="match status" value="1"/>
</dbReference>
<dbReference type="Proteomes" id="UP001497472">
    <property type="component" value="Unassembled WGS sequence"/>
</dbReference>
<dbReference type="GO" id="GO:0070939">
    <property type="term" value="C:Dsl1/NZR complex"/>
    <property type="evidence" value="ECO:0007669"/>
    <property type="project" value="TreeGrafter"/>
</dbReference>
<evidence type="ECO:0000313" key="8">
    <source>
        <dbReference type="Proteomes" id="UP001497472"/>
    </source>
</evidence>
<dbReference type="GO" id="GO:0000149">
    <property type="term" value="F:SNARE binding"/>
    <property type="evidence" value="ECO:0007669"/>
    <property type="project" value="TreeGrafter"/>
</dbReference>
<organism evidence="7 8">
    <name type="scientific">Leptosia nina</name>
    <dbReference type="NCBI Taxonomy" id="320188"/>
    <lineage>
        <taxon>Eukaryota</taxon>
        <taxon>Metazoa</taxon>
        <taxon>Ecdysozoa</taxon>
        <taxon>Arthropoda</taxon>
        <taxon>Hexapoda</taxon>
        <taxon>Insecta</taxon>
        <taxon>Pterygota</taxon>
        <taxon>Neoptera</taxon>
        <taxon>Endopterygota</taxon>
        <taxon>Lepidoptera</taxon>
        <taxon>Glossata</taxon>
        <taxon>Ditrysia</taxon>
        <taxon>Papilionoidea</taxon>
        <taxon>Pieridae</taxon>
        <taxon>Pierinae</taxon>
        <taxon>Leptosia</taxon>
    </lineage>
</organism>
<feature type="domain" description="Sec39" evidence="5">
    <location>
        <begin position="921"/>
        <end position="1190"/>
    </location>
</feature>
<keyword evidence="8" id="KW-1185">Reference proteome</keyword>
<dbReference type="InterPro" id="IPR013244">
    <property type="entry name" value="Sec39_domain"/>
</dbReference>
<dbReference type="SUPFAM" id="SSF50978">
    <property type="entry name" value="WD40 repeat-like"/>
    <property type="match status" value="1"/>
</dbReference>
<dbReference type="Pfam" id="PF08314">
    <property type="entry name" value="Sec39"/>
    <property type="match status" value="2"/>
</dbReference>